<dbReference type="InterPro" id="IPR037532">
    <property type="entry name" value="FtsI_transpept"/>
</dbReference>
<dbReference type="InterPro" id="IPR036138">
    <property type="entry name" value="PBP_dimer_sf"/>
</dbReference>
<keyword evidence="2 16" id="KW-1003">Cell membrane</keyword>
<dbReference type="InterPro" id="IPR005311">
    <property type="entry name" value="PBP_dimer"/>
</dbReference>
<evidence type="ECO:0000256" key="14">
    <source>
        <dbReference type="ARBA" id="ARBA00023306"/>
    </source>
</evidence>
<comment type="subcellular location">
    <subcellularLocation>
        <location evidence="1">Membrane</location>
    </subcellularLocation>
</comment>
<dbReference type="GO" id="GO:0008955">
    <property type="term" value="F:peptidoglycan glycosyltransferase activity"/>
    <property type="evidence" value="ECO:0007669"/>
    <property type="project" value="InterPro"/>
</dbReference>
<keyword evidence="4 16" id="KW-0132">Cell division</keyword>
<dbReference type="EC" id="3.4.16.4" evidence="16"/>
<dbReference type="GO" id="GO:0006508">
    <property type="term" value="P:proteolysis"/>
    <property type="evidence" value="ECO:0007669"/>
    <property type="project" value="UniProtKB-KW"/>
</dbReference>
<dbReference type="EMBL" id="QAON01000005">
    <property type="protein sequence ID" value="PTQ89878.1"/>
    <property type="molecule type" value="Genomic_DNA"/>
</dbReference>
<keyword evidence="7 16" id="KW-0812">Transmembrane</keyword>
<keyword evidence="10 16" id="KW-0573">Peptidoglycan synthesis</keyword>
<dbReference type="Gene3D" id="3.90.1310.10">
    <property type="entry name" value="Penicillin-binding protein 2a (Domain 2)"/>
    <property type="match status" value="1"/>
</dbReference>
<dbReference type="Proteomes" id="UP000244223">
    <property type="component" value="Unassembled WGS sequence"/>
</dbReference>
<evidence type="ECO:0000256" key="4">
    <source>
        <dbReference type="ARBA" id="ARBA00022618"/>
    </source>
</evidence>
<dbReference type="UniPathway" id="UPA00219"/>
<evidence type="ECO:0000256" key="8">
    <source>
        <dbReference type="ARBA" id="ARBA00022801"/>
    </source>
</evidence>
<evidence type="ECO:0000259" key="17">
    <source>
        <dbReference type="Pfam" id="PF00905"/>
    </source>
</evidence>
<evidence type="ECO:0000256" key="10">
    <source>
        <dbReference type="ARBA" id="ARBA00022984"/>
    </source>
</evidence>
<proteinExistence type="inferred from homology"/>
<accession>A0A2T5J0K6</accession>
<evidence type="ECO:0000256" key="7">
    <source>
        <dbReference type="ARBA" id="ARBA00022692"/>
    </source>
</evidence>
<keyword evidence="13 16" id="KW-0717">Septation</keyword>
<evidence type="ECO:0000256" key="16">
    <source>
        <dbReference type="HAMAP-Rule" id="MF_02080"/>
    </source>
</evidence>
<evidence type="ECO:0000256" key="5">
    <source>
        <dbReference type="ARBA" id="ARBA00022645"/>
    </source>
</evidence>
<dbReference type="GO" id="GO:0008658">
    <property type="term" value="F:penicillin binding"/>
    <property type="evidence" value="ECO:0007669"/>
    <property type="project" value="InterPro"/>
</dbReference>
<keyword evidence="20" id="KW-1185">Reference proteome</keyword>
<keyword evidence="6 16" id="KW-0645">Protease</keyword>
<dbReference type="PANTHER" id="PTHR30627:SF1">
    <property type="entry name" value="PEPTIDOGLYCAN D,D-TRANSPEPTIDASE FTSI"/>
    <property type="match status" value="1"/>
</dbReference>
<dbReference type="Pfam" id="PF03717">
    <property type="entry name" value="PBP_dimer"/>
    <property type="match status" value="1"/>
</dbReference>
<evidence type="ECO:0000256" key="15">
    <source>
        <dbReference type="ARBA" id="ARBA00023316"/>
    </source>
</evidence>
<dbReference type="InterPro" id="IPR001460">
    <property type="entry name" value="PCN-bd_Tpept"/>
</dbReference>
<dbReference type="Gene3D" id="3.40.710.10">
    <property type="entry name" value="DD-peptidase/beta-lactamase superfamily"/>
    <property type="match status" value="1"/>
</dbReference>
<keyword evidence="5 16" id="KW-0121">Carboxypeptidase</keyword>
<keyword evidence="8 16" id="KW-0378">Hydrolase</keyword>
<reference evidence="19 20" key="1">
    <citation type="submission" date="2018-04" db="EMBL/GenBank/DDBJ databases">
        <title>Genomic Encyclopedia of Archaeal and Bacterial Type Strains, Phase II (KMG-II): from individual species to whole genera.</title>
        <authorList>
            <person name="Goeker M."/>
        </authorList>
    </citation>
    <scope>NUCLEOTIDE SEQUENCE [LARGE SCALE GENOMIC DNA]</scope>
    <source>
        <strain evidence="19 20">DSM 5822</strain>
    </source>
</reference>
<keyword evidence="14 16" id="KW-0131">Cell cycle</keyword>
<sequence>MKWRLPKLPTLQKDNQDFSGRHLLLQVILVLIFATMAARATYLHIIDKDFLRRQGDARMVRVETINAHRGMIMDRNGTPLAVSTPVTSLWINPKEIYELAHPDPQEKHPKKPVILDVNALASAIGLDPVDLANRIYKNPKKEFLYLKRHMAPDVAQVVLERDFPAVYGITEYRRYYPEGESTAHVIGFTDLDDHGKEGIELQYDKVLRGESGQQQVIRDRKGHKVKDIAQLKPAKAGQDIFLSFDARIQYVANRALAEAVAKSEAKAGYLIALDVQTGEVLAMVNQPSYNPNNRQGVTLKQLRNSAVIDMFEPGSTMKVMTVALALESGKYTPESKFNTNPGSMRVLNHTVRDHHNYGVIDLGTIITKSSNVGTTQIVLSLPPEALPTFFQRFGFGQVTGSGFPGESRGRIQARSEWKPVQLSTMSYGNGVAVTVLQLIRAYATIANHGVQLPISFTKITHPPQGTRLISQQIADQLFPMMESVVSSDGTAIKAAVPGYRVGGKTGTARKPKENGRGYEPGKYKALFVGFAPMSQPRIAMAVVIDEPSTRNEGYYGGAVSAPVFSTVMGEALRLMNVPLDKPLEAPVPMKAIKTTTPPAALDVPAPMDDGET</sequence>
<feature type="domain" description="Penicillin-binding protein dimerisation" evidence="18">
    <location>
        <begin position="65"/>
        <end position="226"/>
    </location>
</feature>
<evidence type="ECO:0000313" key="20">
    <source>
        <dbReference type="Proteomes" id="UP000244223"/>
    </source>
</evidence>
<evidence type="ECO:0000256" key="1">
    <source>
        <dbReference type="ARBA" id="ARBA00004370"/>
    </source>
</evidence>
<dbReference type="GO" id="GO:0071555">
    <property type="term" value="P:cell wall organization"/>
    <property type="evidence" value="ECO:0007669"/>
    <property type="project" value="UniProtKB-KW"/>
</dbReference>
<keyword evidence="11 16" id="KW-1133">Transmembrane helix</keyword>
<dbReference type="GO" id="GO:0009252">
    <property type="term" value="P:peptidoglycan biosynthetic process"/>
    <property type="evidence" value="ECO:0007669"/>
    <property type="project" value="UniProtKB-UniRule"/>
</dbReference>
<comment type="caution">
    <text evidence="19">The sequence shown here is derived from an EMBL/GenBank/DDBJ whole genome shotgun (WGS) entry which is preliminary data.</text>
</comment>
<dbReference type="GO" id="GO:0043093">
    <property type="term" value="P:FtsZ-dependent cytokinesis"/>
    <property type="evidence" value="ECO:0007669"/>
    <property type="project" value="UniProtKB-UniRule"/>
</dbReference>
<evidence type="ECO:0000256" key="3">
    <source>
        <dbReference type="ARBA" id="ARBA00022519"/>
    </source>
</evidence>
<dbReference type="RefSeq" id="WP_107865391.1">
    <property type="nucleotide sequence ID" value="NZ_QAON01000005.1"/>
</dbReference>
<evidence type="ECO:0000259" key="18">
    <source>
        <dbReference type="Pfam" id="PF03717"/>
    </source>
</evidence>
<comment type="similarity">
    <text evidence="16">Belongs to the transpeptidase family. FtsI subfamily.</text>
</comment>
<evidence type="ECO:0000256" key="13">
    <source>
        <dbReference type="ARBA" id="ARBA00023210"/>
    </source>
</evidence>
<dbReference type="GO" id="GO:0000917">
    <property type="term" value="P:division septum assembly"/>
    <property type="evidence" value="ECO:0007669"/>
    <property type="project" value="UniProtKB-KW"/>
</dbReference>
<protein>
    <recommendedName>
        <fullName evidence="16">Peptidoglycan D,D-transpeptidase FtsI</fullName>
        <ecNumber evidence="16">3.4.16.4</ecNumber>
    </recommendedName>
    <alternativeName>
        <fullName evidence="16">Penicillin-binding protein 3</fullName>
        <shortName evidence="16">PBP-3</shortName>
    </alternativeName>
</protein>
<evidence type="ECO:0000256" key="9">
    <source>
        <dbReference type="ARBA" id="ARBA00022960"/>
    </source>
</evidence>
<dbReference type="Gene3D" id="3.30.450.330">
    <property type="match status" value="1"/>
</dbReference>
<comment type="catalytic activity">
    <reaction evidence="16">
        <text>Preferential cleavage: (Ac)2-L-Lys-D-Ala-|-D-Ala. Also transpeptidation of peptidyl-alanyl moieties that are N-acyl substituents of D-alanine.</text>
        <dbReference type="EC" id="3.4.16.4"/>
    </reaction>
</comment>
<keyword evidence="3 16" id="KW-0997">Cell inner membrane</keyword>
<evidence type="ECO:0000256" key="12">
    <source>
        <dbReference type="ARBA" id="ARBA00023136"/>
    </source>
</evidence>
<keyword evidence="15 16" id="KW-0961">Cell wall biogenesis/degradation</keyword>
<feature type="domain" description="Penicillin-binding protein transpeptidase" evidence="17">
    <location>
        <begin position="268"/>
        <end position="568"/>
    </location>
</feature>
<feature type="active site" description="Acyl-ester intermediate" evidence="16">
    <location>
        <position position="315"/>
    </location>
</feature>
<dbReference type="GO" id="GO:0009002">
    <property type="term" value="F:serine-type D-Ala-D-Ala carboxypeptidase activity"/>
    <property type="evidence" value="ECO:0007669"/>
    <property type="project" value="UniProtKB-UniRule"/>
</dbReference>
<evidence type="ECO:0000313" key="19">
    <source>
        <dbReference type="EMBL" id="PTQ89878.1"/>
    </source>
</evidence>
<dbReference type="HAMAP" id="MF_02080">
    <property type="entry name" value="FtsI_transpept"/>
    <property type="match status" value="1"/>
</dbReference>
<dbReference type="SUPFAM" id="SSF56601">
    <property type="entry name" value="beta-lactamase/transpeptidase-like"/>
    <property type="match status" value="1"/>
</dbReference>
<gene>
    <name evidence="16" type="primary">ftsI</name>
    <name evidence="19" type="ORF">C8N29_105206</name>
</gene>
<dbReference type="InterPro" id="IPR050515">
    <property type="entry name" value="Beta-lactam/transpept"/>
</dbReference>
<organism evidence="19 20">
    <name type="scientific">Agitococcus lubricus</name>
    <dbReference type="NCBI Taxonomy" id="1077255"/>
    <lineage>
        <taxon>Bacteria</taxon>
        <taxon>Pseudomonadati</taxon>
        <taxon>Pseudomonadota</taxon>
        <taxon>Gammaproteobacteria</taxon>
        <taxon>Moraxellales</taxon>
        <taxon>Moraxellaceae</taxon>
        <taxon>Agitococcus</taxon>
    </lineage>
</organism>
<name>A0A2T5J0K6_9GAMM</name>
<dbReference type="AlphaFoldDB" id="A0A2T5J0K6"/>
<dbReference type="GO" id="GO:0005886">
    <property type="term" value="C:plasma membrane"/>
    <property type="evidence" value="ECO:0007669"/>
    <property type="project" value="UniProtKB-UniRule"/>
</dbReference>
<comment type="function">
    <text evidence="16">Catalyzes cross-linking of the peptidoglycan cell wall at the division septum.</text>
</comment>
<dbReference type="InterPro" id="IPR012338">
    <property type="entry name" value="Beta-lactam/transpept-like"/>
</dbReference>
<dbReference type="Pfam" id="PF00905">
    <property type="entry name" value="Transpeptidase"/>
    <property type="match status" value="1"/>
</dbReference>
<dbReference type="PANTHER" id="PTHR30627">
    <property type="entry name" value="PEPTIDOGLYCAN D,D-TRANSPEPTIDASE"/>
    <property type="match status" value="1"/>
</dbReference>
<dbReference type="OrthoDB" id="9804124at2"/>
<keyword evidence="9 16" id="KW-0133">Cell shape</keyword>
<keyword evidence="12 16" id="KW-0472">Membrane</keyword>
<evidence type="ECO:0000256" key="2">
    <source>
        <dbReference type="ARBA" id="ARBA00022475"/>
    </source>
</evidence>
<dbReference type="SUPFAM" id="SSF56519">
    <property type="entry name" value="Penicillin binding protein dimerisation domain"/>
    <property type="match status" value="1"/>
</dbReference>
<dbReference type="GO" id="GO:0008360">
    <property type="term" value="P:regulation of cell shape"/>
    <property type="evidence" value="ECO:0007669"/>
    <property type="project" value="UniProtKB-KW"/>
</dbReference>
<evidence type="ECO:0000256" key="11">
    <source>
        <dbReference type="ARBA" id="ARBA00022989"/>
    </source>
</evidence>
<evidence type="ECO:0000256" key="6">
    <source>
        <dbReference type="ARBA" id="ARBA00022670"/>
    </source>
</evidence>
<comment type="pathway">
    <text evidence="16">Cell wall biogenesis; peptidoglycan biosynthesis.</text>
</comment>